<feature type="transmembrane region" description="Helical" evidence="1">
    <location>
        <begin position="187"/>
        <end position="208"/>
    </location>
</feature>
<keyword evidence="1" id="KW-1133">Transmembrane helix</keyword>
<reference evidence="2 3" key="1">
    <citation type="submission" date="2019-02" db="EMBL/GenBank/DDBJ databases">
        <title>Deep-cultivation of Planctomycetes and their phenomic and genomic characterization uncovers novel biology.</title>
        <authorList>
            <person name="Wiegand S."/>
            <person name="Jogler M."/>
            <person name="Boedeker C."/>
            <person name="Pinto D."/>
            <person name="Vollmers J."/>
            <person name="Rivas-Marin E."/>
            <person name="Kohn T."/>
            <person name="Peeters S.H."/>
            <person name="Heuer A."/>
            <person name="Rast P."/>
            <person name="Oberbeckmann S."/>
            <person name="Bunk B."/>
            <person name="Jeske O."/>
            <person name="Meyerdierks A."/>
            <person name="Storesund J.E."/>
            <person name="Kallscheuer N."/>
            <person name="Luecker S."/>
            <person name="Lage O.M."/>
            <person name="Pohl T."/>
            <person name="Merkel B.J."/>
            <person name="Hornburger P."/>
            <person name="Mueller R.-W."/>
            <person name="Bruemmer F."/>
            <person name="Labrenz M."/>
            <person name="Spormann A.M."/>
            <person name="Op den Camp H."/>
            <person name="Overmann J."/>
            <person name="Amann R."/>
            <person name="Jetten M.S.M."/>
            <person name="Mascher T."/>
            <person name="Medema M.H."/>
            <person name="Devos D.P."/>
            <person name="Kaster A.-K."/>
            <person name="Ovreas L."/>
            <person name="Rohde M."/>
            <person name="Galperin M.Y."/>
            <person name="Jogler C."/>
        </authorList>
    </citation>
    <scope>NUCLEOTIDE SEQUENCE [LARGE SCALE GENOMIC DNA]</scope>
    <source>
        <strain evidence="2 3">Poly30</strain>
    </source>
</reference>
<dbReference type="OrthoDB" id="235490at2"/>
<feature type="transmembrane region" description="Helical" evidence="1">
    <location>
        <begin position="59"/>
        <end position="81"/>
    </location>
</feature>
<feature type="transmembrane region" description="Helical" evidence="1">
    <location>
        <begin position="220"/>
        <end position="240"/>
    </location>
</feature>
<accession>A0A518ERK3</accession>
<gene>
    <name evidence="2" type="ORF">Poly30_22360</name>
</gene>
<evidence type="ECO:0000313" key="3">
    <source>
        <dbReference type="Proteomes" id="UP000320390"/>
    </source>
</evidence>
<evidence type="ECO:0000256" key="1">
    <source>
        <dbReference type="SAM" id="Phobius"/>
    </source>
</evidence>
<keyword evidence="1" id="KW-0472">Membrane</keyword>
<feature type="transmembrane region" description="Helical" evidence="1">
    <location>
        <begin position="287"/>
        <end position="306"/>
    </location>
</feature>
<evidence type="ECO:0000313" key="2">
    <source>
        <dbReference type="EMBL" id="QDV06721.1"/>
    </source>
</evidence>
<dbReference type="RefSeq" id="WP_145197144.1">
    <property type="nucleotide sequence ID" value="NZ_CP036434.1"/>
</dbReference>
<feature type="transmembrane region" description="Helical" evidence="1">
    <location>
        <begin position="21"/>
        <end position="47"/>
    </location>
</feature>
<dbReference type="EMBL" id="CP036434">
    <property type="protein sequence ID" value="QDV06721.1"/>
    <property type="molecule type" value="Genomic_DNA"/>
</dbReference>
<keyword evidence="3" id="KW-1185">Reference proteome</keyword>
<keyword evidence="1" id="KW-0812">Transmembrane</keyword>
<organism evidence="2 3">
    <name type="scientific">Saltatorellus ferox</name>
    <dbReference type="NCBI Taxonomy" id="2528018"/>
    <lineage>
        <taxon>Bacteria</taxon>
        <taxon>Pseudomonadati</taxon>
        <taxon>Planctomycetota</taxon>
        <taxon>Planctomycetia</taxon>
        <taxon>Planctomycetia incertae sedis</taxon>
        <taxon>Saltatorellus</taxon>
    </lineage>
</organism>
<proteinExistence type="predicted"/>
<feature type="transmembrane region" description="Helical" evidence="1">
    <location>
        <begin position="326"/>
        <end position="348"/>
    </location>
</feature>
<name>A0A518ERK3_9BACT</name>
<feature type="transmembrane region" description="Helical" evidence="1">
    <location>
        <begin position="246"/>
        <end position="267"/>
    </location>
</feature>
<sequence length="369" mass="41163">MTLAGDSAGEAATGRLARPGWILGPLGDLVIFTGPVLAALALIAFAWSNGTLHREMPPWMFALLVVACDVAHVYATAFRVYLDPERFRARPGLYLGVPVACFAAGVIAYGISAAFFWRVLAYLAVWHFIRQQWGWVAFARAKAGEGQVDRRLDQMTIYAATVYPLLYWHTHLPREFSWFIEGDFARLPGALDVAAFAGHWAIMATFAARQFQRGVRGLGVNWAKVQIVATTWVAWYGGIVLLNSDIAFSALNVLSHGVPYLAVVWTIERRHVGERRAPLARFFEPRLAVLLLAVLVLIGYSEEWLWDALVWRDQPALFGRWSEGALPAALLGLVVPLLATPQATHYVLDGSLWKRRKHRDLDGFLEGRR</sequence>
<protein>
    <submittedName>
        <fullName evidence="2">Uncharacterized protein</fullName>
    </submittedName>
</protein>
<dbReference type="AlphaFoldDB" id="A0A518ERK3"/>
<feature type="transmembrane region" description="Helical" evidence="1">
    <location>
        <begin position="93"/>
        <end position="117"/>
    </location>
</feature>
<dbReference type="Proteomes" id="UP000320390">
    <property type="component" value="Chromosome"/>
</dbReference>